<dbReference type="EMBL" id="CP012710">
    <property type="protein sequence ID" value="ALF60945.1"/>
    <property type="molecule type" value="Genomic_DNA"/>
</dbReference>
<dbReference type="Proteomes" id="UP000059847">
    <property type="component" value="Plasmid 4"/>
</dbReference>
<name>A0A0M4TEW1_9GAMM</name>
<sequence>MASINEDYLDDLVKRFKGFKSPNDTQKLIILLGEKDNRSSDDNRKLSVLLNAEKKADQLVKARGDARRLIDAEKSKARKTQSRCKIILQSAFEKMAAENHESKRALSELTRKALDENYVSDRDKDIIIEYINSK</sequence>
<dbReference type="AlphaFoldDB" id="A0A0M4TEW1"/>
<gene>
    <name evidence="1" type="ORF">AOC03_12230</name>
</gene>
<organism evidence="1 2">
    <name type="scientific">Psychrobacter urativorans</name>
    <dbReference type="NCBI Taxonomy" id="45610"/>
    <lineage>
        <taxon>Bacteria</taxon>
        <taxon>Pseudomonadati</taxon>
        <taxon>Pseudomonadota</taxon>
        <taxon>Gammaproteobacteria</taxon>
        <taxon>Moraxellales</taxon>
        <taxon>Moraxellaceae</taxon>
        <taxon>Psychrobacter</taxon>
    </lineage>
</organism>
<accession>A0A0M4TEW1</accession>
<proteinExistence type="predicted"/>
<evidence type="ECO:0000313" key="1">
    <source>
        <dbReference type="EMBL" id="ALF60945.1"/>
    </source>
</evidence>
<reference evidence="1 2" key="1">
    <citation type="submission" date="2015-09" db="EMBL/GenBank/DDBJ databases">
        <title>Complete genome of Psychrobacter urativorans R10.10B.</title>
        <authorList>
            <person name="See-Too W.S."/>
            <person name="Chan K.G."/>
        </authorList>
    </citation>
    <scope>NUCLEOTIDE SEQUENCE [LARGE SCALE GENOMIC DNA]</scope>
    <source>
        <strain evidence="1 2">R10.10B</strain>
        <plasmid evidence="1 2">4</plasmid>
    </source>
</reference>
<evidence type="ECO:0000313" key="2">
    <source>
        <dbReference type="Proteomes" id="UP000059847"/>
    </source>
</evidence>
<geneLocation type="plasmid" evidence="1 2">
    <name>4</name>
</geneLocation>
<dbReference type="KEGG" id="pur:AOC03_12230"/>
<keyword evidence="2" id="KW-1185">Reference proteome</keyword>
<dbReference type="RefSeq" id="WP_062536886.1">
    <property type="nucleotide sequence ID" value="NZ_CP012710.1"/>
</dbReference>
<keyword evidence="1" id="KW-0614">Plasmid</keyword>
<protein>
    <submittedName>
        <fullName evidence="1">Uncharacterized protein</fullName>
    </submittedName>
</protein>